<name>A0A4S3KB61_9GAMM</name>
<dbReference type="AlphaFoldDB" id="A0A4S3KB61"/>
<comment type="caution">
    <text evidence="1">The sequence shown here is derived from an EMBL/GenBank/DDBJ whole genome shotgun (WGS) entry which is preliminary data.</text>
</comment>
<sequence length="162" mass="18512">MKFEERHSFEQSAETVMKMYSDRKFFDRKYKDVNAIECELLEEKKTDARCMVKYRLVMKSDAPLPEVAKKILGDTVKMVQQDSWDIAKRTGRIDIEIKGAPIKMFADMKLIEENGKAVNVQSWTITCGIPLVGGKIEAAISEDVKAKSKRDLAASRKIVLDY</sequence>
<evidence type="ECO:0000313" key="2">
    <source>
        <dbReference type="Proteomes" id="UP000295341"/>
    </source>
</evidence>
<reference evidence="1 2" key="1">
    <citation type="submission" date="2019-03" db="EMBL/GenBank/DDBJ databases">
        <title>Genomic Encyclopedia of Type Strains, Phase IV (KMG-IV): sequencing the most valuable type-strain genomes for metagenomic binning, comparative biology and taxonomic classification.</title>
        <authorList>
            <person name="Goeker M."/>
        </authorList>
    </citation>
    <scope>NUCLEOTIDE SEQUENCE [LARGE SCALE GENOMIC DNA]</scope>
    <source>
        <strain evidence="1 2">DSM 26377</strain>
    </source>
</reference>
<evidence type="ECO:0000313" key="1">
    <source>
        <dbReference type="EMBL" id="TDU32730.1"/>
    </source>
</evidence>
<organism evidence="1 2">
    <name type="scientific">Panacagrimonas perspica</name>
    <dbReference type="NCBI Taxonomy" id="381431"/>
    <lineage>
        <taxon>Bacteria</taxon>
        <taxon>Pseudomonadati</taxon>
        <taxon>Pseudomonadota</taxon>
        <taxon>Gammaproteobacteria</taxon>
        <taxon>Nevskiales</taxon>
        <taxon>Nevskiaceae</taxon>
        <taxon>Panacagrimonas</taxon>
    </lineage>
</organism>
<dbReference type="Pfam" id="PF10698">
    <property type="entry name" value="DUF2505"/>
    <property type="match status" value="1"/>
</dbReference>
<keyword evidence="2" id="KW-1185">Reference proteome</keyword>
<dbReference type="RefSeq" id="WP_133881211.1">
    <property type="nucleotide sequence ID" value="NZ_MWIN01000001.1"/>
</dbReference>
<proteinExistence type="predicted"/>
<dbReference type="Proteomes" id="UP000295341">
    <property type="component" value="Unassembled WGS sequence"/>
</dbReference>
<gene>
    <name evidence="1" type="ORF">DFR24_2131</name>
</gene>
<dbReference type="InterPro" id="IPR019639">
    <property type="entry name" value="DUF2505"/>
</dbReference>
<dbReference type="EMBL" id="SOBT01000008">
    <property type="protein sequence ID" value="TDU32730.1"/>
    <property type="molecule type" value="Genomic_DNA"/>
</dbReference>
<dbReference type="OrthoDB" id="7062407at2"/>
<accession>A0A4S3KB61</accession>
<protein>
    <submittedName>
        <fullName evidence="1">Uncharacterized protein DUF2505</fullName>
    </submittedName>
</protein>